<accession>A0A9P9ECS4</accession>
<dbReference type="OrthoDB" id="406544at2759"/>
<evidence type="ECO:0000256" key="2">
    <source>
        <dbReference type="ARBA" id="ARBA00022723"/>
    </source>
</evidence>
<dbReference type="PROSITE" id="PS51891">
    <property type="entry name" value="CENP_V_GFA"/>
    <property type="match status" value="1"/>
</dbReference>
<reference evidence="6" key="1">
    <citation type="journal article" date="2021" name="Nat. Commun.">
        <title>Genetic determinants of endophytism in the Arabidopsis root mycobiome.</title>
        <authorList>
            <person name="Mesny F."/>
            <person name="Miyauchi S."/>
            <person name="Thiergart T."/>
            <person name="Pickel B."/>
            <person name="Atanasova L."/>
            <person name="Karlsson M."/>
            <person name="Huettel B."/>
            <person name="Barry K.W."/>
            <person name="Haridas S."/>
            <person name="Chen C."/>
            <person name="Bauer D."/>
            <person name="Andreopoulos W."/>
            <person name="Pangilinan J."/>
            <person name="LaButti K."/>
            <person name="Riley R."/>
            <person name="Lipzen A."/>
            <person name="Clum A."/>
            <person name="Drula E."/>
            <person name="Henrissat B."/>
            <person name="Kohler A."/>
            <person name="Grigoriev I.V."/>
            <person name="Martin F.M."/>
            <person name="Hacquard S."/>
        </authorList>
    </citation>
    <scope>NUCLEOTIDE SEQUENCE</scope>
    <source>
        <strain evidence="6">MPI-CAGE-CH-0243</strain>
    </source>
</reference>
<evidence type="ECO:0000313" key="6">
    <source>
        <dbReference type="EMBL" id="KAH7135037.1"/>
    </source>
</evidence>
<keyword evidence="3" id="KW-0862">Zinc</keyword>
<dbReference type="GO" id="GO:0016846">
    <property type="term" value="F:carbon-sulfur lyase activity"/>
    <property type="evidence" value="ECO:0007669"/>
    <property type="project" value="InterPro"/>
</dbReference>
<keyword evidence="2" id="KW-0479">Metal-binding</keyword>
<dbReference type="Proteomes" id="UP000700596">
    <property type="component" value="Unassembled WGS sequence"/>
</dbReference>
<dbReference type="PANTHER" id="PTHR33337">
    <property type="entry name" value="GFA DOMAIN-CONTAINING PROTEIN"/>
    <property type="match status" value="1"/>
</dbReference>
<evidence type="ECO:0000256" key="1">
    <source>
        <dbReference type="ARBA" id="ARBA00005495"/>
    </source>
</evidence>
<organism evidence="6 7">
    <name type="scientific">Dendryphion nanum</name>
    <dbReference type="NCBI Taxonomy" id="256645"/>
    <lineage>
        <taxon>Eukaryota</taxon>
        <taxon>Fungi</taxon>
        <taxon>Dikarya</taxon>
        <taxon>Ascomycota</taxon>
        <taxon>Pezizomycotina</taxon>
        <taxon>Dothideomycetes</taxon>
        <taxon>Pleosporomycetidae</taxon>
        <taxon>Pleosporales</taxon>
        <taxon>Torulaceae</taxon>
        <taxon>Dendryphion</taxon>
    </lineage>
</organism>
<evidence type="ECO:0000256" key="4">
    <source>
        <dbReference type="ARBA" id="ARBA00023239"/>
    </source>
</evidence>
<proteinExistence type="inferred from homology"/>
<dbReference type="AlphaFoldDB" id="A0A9P9ECS4"/>
<comment type="similarity">
    <text evidence="1">Belongs to the Gfa family.</text>
</comment>
<keyword evidence="7" id="KW-1185">Reference proteome</keyword>
<dbReference type="EMBL" id="JAGMWT010000002">
    <property type="protein sequence ID" value="KAH7135037.1"/>
    <property type="molecule type" value="Genomic_DNA"/>
</dbReference>
<keyword evidence="4" id="KW-0456">Lyase</keyword>
<sequence length="137" mass="14736">MAQEGGCCCGNVRYNIEGEPVVKALCHCSDCKKTSGSIYSTNAVYPESRFKILKGSTKEYTVTADSGNKMTSHFCGDCGSTIWREGATFAGLKVLKIGTLDDPEALEGLKPNAELYAPSRVSWVPALENAKQADKMS</sequence>
<dbReference type="InterPro" id="IPR006913">
    <property type="entry name" value="CENP-V/GFA"/>
</dbReference>
<gene>
    <name evidence="6" type="ORF">B0J11DRAFT_547093</name>
</gene>
<evidence type="ECO:0000313" key="7">
    <source>
        <dbReference type="Proteomes" id="UP000700596"/>
    </source>
</evidence>
<evidence type="ECO:0000259" key="5">
    <source>
        <dbReference type="PROSITE" id="PS51891"/>
    </source>
</evidence>
<dbReference type="SUPFAM" id="SSF51316">
    <property type="entry name" value="Mss4-like"/>
    <property type="match status" value="1"/>
</dbReference>
<comment type="caution">
    <text evidence="6">The sequence shown here is derived from an EMBL/GenBank/DDBJ whole genome shotgun (WGS) entry which is preliminary data.</text>
</comment>
<dbReference type="Pfam" id="PF04828">
    <property type="entry name" value="GFA"/>
    <property type="match status" value="1"/>
</dbReference>
<feature type="domain" description="CENP-V/GFA" evidence="5">
    <location>
        <begin position="3"/>
        <end position="117"/>
    </location>
</feature>
<dbReference type="InterPro" id="IPR011057">
    <property type="entry name" value="Mss4-like_sf"/>
</dbReference>
<evidence type="ECO:0000256" key="3">
    <source>
        <dbReference type="ARBA" id="ARBA00022833"/>
    </source>
</evidence>
<dbReference type="PANTHER" id="PTHR33337:SF30">
    <property type="entry name" value="DUF636 DOMAIN PROTEIN (AFU_ORTHOLOGUE AFUA_1G03180)"/>
    <property type="match status" value="1"/>
</dbReference>
<name>A0A9P9ECS4_9PLEO</name>
<protein>
    <submittedName>
        <fullName evidence="6">Mss4-like protein</fullName>
    </submittedName>
</protein>
<dbReference type="Gene3D" id="3.90.1590.10">
    <property type="entry name" value="glutathione-dependent formaldehyde- activating enzyme (gfa)"/>
    <property type="match status" value="1"/>
</dbReference>
<dbReference type="GO" id="GO:0046872">
    <property type="term" value="F:metal ion binding"/>
    <property type="evidence" value="ECO:0007669"/>
    <property type="project" value="UniProtKB-KW"/>
</dbReference>